<dbReference type="Proteomes" id="UP000311382">
    <property type="component" value="Unassembled WGS sequence"/>
</dbReference>
<organism evidence="2 3">
    <name type="scientific">Rhodotorula diobovata</name>
    <dbReference type="NCBI Taxonomy" id="5288"/>
    <lineage>
        <taxon>Eukaryota</taxon>
        <taxon>Fungi</taxon>
        <taxon>Dikarya</taxon>
        <taxon>Basidiomycota</taxon>
        <taxon>Pucciniomycotina</taxon>
        <taxon>Microbotryomycetes</taxon>
        <taxon>Sporidiobolales</taxon>
        <taxon>Sporidiobolaceae</taxon>
        <taxon>Rhodotorula</taxon>
    </lineage>
</organism>
<reference evidence="2 3" key="1">
    <citation type="submission" date="2019-03" db="EMBL/GenBank/DDBJ databases">
        <title>Rhodosporidium diobovatum UCD-FST 08-225 genome sequencing, assembly, and annotation.</title>
        <authorList>
            <person name="Fakankun I.U."/>
            <person name="Fristensky B."/>
            <person name="Levin D.B."/>
        </authorList>
    </citation>
    <scope>NUCLEOTIDE SEQUENCE [LARGE SCALE GENOMIC DNA]</scope>
    <source>
        <strain evidence="2 3">UCD-FST 08-225</strain>
    </source>
</reference>
<evidence type="ECO:0000313" key="2">
    <source>
        <dbReference type="EMBL" id="TNY23214.1"/>
    </source>
</evidence>
<protein>
    <submittedName>
        <fullName evidence="2">Uncharacterized protein</fullName>
    </submittedName>
</protein>
<accession>A0A5C5G4F4</accession>
<evidence type="ECO:0000313" key="3">
    <source>
        <dbReference type="Proteomes" id="UP000311382"/>
    </source>
</evidence>
<dbReference type="AlphaFoldDB" id="A0A5C5G4F4"/>
<proteinExistence type="predicted"/>
<sequence>MEAQGCEIRRLKRLVHSLSKQVLALGGKLDDDDERSVLGLTLSPRGSVSLEVPSTLDRRDSSASTGSISSGLSTFSVSTPSEELFPPVWPTQYSDFKLAEDDIEVPGPKLVVAQEAEPQAQVAPAVVASFSFPGPAPLPPLATPKLPTFPAVVIGRPVALPDRRHSVLDSPSPSPGDGGWRAGPLPPCASPEALFAAPRLHDAGISPALLVRKSWASEGGRTETL</sequence>
<evidence type="ECO:0000256" key="1">
    <source>
        <dbReference type="SAM" id="MobiDB-lite"/>
    </source>
</evidence>
<dbReference type="STRING" id="5288.A0A5C5G4F4"/>
<gene>
    <name evidence="2" type="ORF">DMC30DRAFT_390232</name>
</gene>
<keyword evidence="3" id="KW-1185">Reference proteome</keyword>
<feature type="region of interest" description="Disordered" evidence="1">
    <location>
        <begin position="51"/>
        <end position="79"/>
    </location>
</feature>
<dbReference type="EMBL" id="SOZI01000014">
    <property type="protein sequence ID" value="TNY23214.1"/>
    <property type="molecule type" value="Genomic_DNA"/>
</dbReference>
<feature type="region of interest" description="Disordered" evidence="1">
    <location>
        <begin position="164"/>
        <end position="185"/>
    </location>
</feature>
<name>A0A5C5G4F4_9BASI</name>
<comment type="caution">
    <text evidence="2">The sequence shown here is derived from an EMBL/GenBank/DDBJ whole genome shotgun (WGS) entry which is preliminary data.</text>
</comment>
<feature type="compositionally biased region" description="Low complexity" evidence="1">
    <location>
        <begin position="62"/>
        <end position="79"/>
    </location>
</feature>